<protein>
    <submittedName>
        <fullName evidence="2">Uncharacterized protein</fullName>
    </submittedName>
</protein>
<keyword evidence="3" id="KW-1185">Reference proteome</keyword>
<sequence length="92" mass="10310">MTLKRDQETHQLKEKGERKALSNSCQDLPNIKSSVLRSDKENSQLKRRRNGSKIEHASACLDQGALRSFSLVAFPSIRGSCINSRPVHNMAC</sequence>
<feature type="compositionally biased region" description="Basic and acidic residues" evidence="1">
    <location>
        <begin position="1"/>
        <end position="20"/>
    </location>
</feature>
<organism evidence="2 3">
    <name type="scientific">Rhodosorus marinus</name>
    <dbReference type="NCBI Taxonomy" id="101924"/>
    <lineage>
        <taxon>Eukaryota</taxon>
        <taxon>Rhodophyta</taxon>
        <taxon>Stylonematophyceae</taxon>
        <taxon>Stylonematales</taxon>
        <taxon>Stylonemataceae</taxon>
        <taxon>Rhodosorus</taxon>
    </lineage>
</organism>
<feature type="compositionally biased region" description="Polar residues" evidence="1">
    <location>
        <begin position="21"/>
        <end position="36"/>
    </location>
</feature>
<dbReference type="EMBL" id="JAMWBK010000003">
    <property type="protein sequence ID" value="KAJ8906296.1"/>
    <property type="molecule type" value="Genomic_DNA"/>
</dbReference>
<proteinExistence type="predicted"/>
<evidence type="ECO:0000256" key="1">
    <source>
        <dbReference type="SAM" id="MobiDB-lite"/>
    </source>
</evidence>
<dbReference type="AlphaFoldDB" id="A0AAV8V0H5"/>
<comment type="caution">
    <text evidence="2">The sequence shown here is derived from an EMBL/GenBank/DDBJ whole genome shotgun (WGS) entry which is preliminary data.</text>
</comment>
<accession>A0AAV8V0H5</accession>
<feature type="region of interest" description="Disordered" evidence="1">
    <location>
        <begin position="1"/>
        <end position="52"/>
    </location>
</feature>
<evidence type="ECO:0000313" key="3">
    <source>
        <dbReference type="Proteomes" id="UP001157974"/>
    </source>
</evidence>
<dbReference type="Proteomes" id="UP001157974">
    <property type="component" value="Unassembled WGS sequence"/>
</dbReference>
<reference evidence="2 3" key="1">
    <citation type="journal article" date="2023" name="Nat. Commun.">
        <title>Origin of minicircular mitochondrial genomes in red algae.</title>
        <authorList>
            <person name="Lee Y."/>
            <person name="Cho C.H."/>
            <person name="Lee Y.M."/>
            <person name="Park S.I."/>
            <person name="Yang J.H."/>
            <person name="West J.A."/>
            <person name="Bhattacharya D."/>
            <person name="Yoon H.S."/>
        </authorList>
    </citation>
    <scope>NUCLEOTIDE SEQUENCE [LARGE SCALE GENOMIC DNA]</scope>
    <source>
        <strain evidence="2 3">CCMP1338</strain>
        <tissue evidence="2">Whole cell</tissue>
    </source>
</reference>
<evidence type="ECO:0000313" key="2">
    <source>
        <dbReference type="EMBL" id="KAJ8906296.1"/>
    </source>
</evidence>
<name>A0AAV8V0H5_9RHOD</name>
<gene>
    <name evidence="2" type="ORF">NDN08_002789</name>
</gene>